<dbReference type="PROSITE" id="PS50011">
    <property type="entry name" value="PROTEIN_KINASE_DOM"/>
    <property type="match status" value="1"/>
</dbReference>
<proteinExistence type="predicted"/>
<dbReference type="InterPro" id="IPR011990">
    <property type="entry name" value="TPR-like_helical_dom_sf"/>
</dbReference>
<dbReference type="Gene3D" id="1.10.510.10">
    <property type="entry name" value="Transferase(Phosphotransferase) domain 1"/>
    <property type="match status" value="1"/>
</dbReference>
<dbReference type="Gene3D" id="1.25.40.10">
    <property type="entry name" value="Tetratricopeptide repeat domain"/>
    <property type="match status" value="1"/>
</dbReference>
<feature type="compositionally biased region" description="Acidic residues" evidence="3">
    <location>
        <begin position="605"/>
        <end position="614"/>
    </location>
</feature>
<keyword evidence="2" id="KW-0175">Coiled coil</keyword>
<dbReference type="InterPro" id="IPR000719">
    <property type="entry name" value="Prot_kinase_dom"/>
</dbReference>
<dbReference type="PANTHER" id="PTHR46082:SF6">
    <property type="entry name" value="AAA+ ATPASE DOMAIN-CONTAINING PROTEIN-RELATED"/>
    <property type="match status" value="1"/>
</dbReference>
<dbReference type="GO" id="GO:0005524">
    <property type="term" value="F:ATP binding"/>
    <property type="evidence" value="ECO:0007669"/>
    <property type="project" value="UniProtKB-UniRule"/>
</dbReference>
<dbReference type="SUPFAM" id="SSF56112">
    <property type="entry name" value="Protein kinase-like (PK-like)"/>
    <property type="match status" value="1"/>
</dbReference>
<name>A0AAD6ITS0_DREDA</name>
<keyword evidence="6" id="KW-1185">Reference proteome</keyword>
<feature type="compositionally biased region" description="Basic and acidic residues" evidence="3">
    <location>
        <begin position="87"/>
        <end position="99"/>
    </location>
</feature>
<evidence type="ECO:0000256" key="1">
    <source>
        <dbReference type="PROSITE-ProRule" id="PRU10141"/>
    </source>
</evidence>
<feature type="region of interest" description="Disordered" evidence="3">
    <location>
        <begin position="1"/>
        <end position="99"/>
    </location>
</feature>
<feature type="compositionally biased region" description="Polar residues" evidence="3">
    <location>
        <begin position="44"/>
        <end position="64"/>
    </location>
</feature>
<organism evidence="5 6">
    <name type="scientific">Drechslerella dactyloides</name>
    <name type="common">Nematode-trapping fungus</name>
    <name type="synonym">Arthrobotrys dactyloides</name>
    <dbReference type="NCBI Taxonomy" id="74499"/>
    <lineage>
        <taxon>Eukaryota</taxon>
        <taxon>Fungi</taxon>
        <taxon>Dikarya</taxon>
        <taxon>Ascomycota</taxon>
        <taxon>Pezizomycotina</taxon>
        <taxon>Orbiliomycetes</taxon>
        <taxon>Orbiliales</taxon>
        <taxon>Orbiliaceae</taxon>
        <taxon>Drechslerella</taxon>
    </lineage>
</organism>
<evidence type="ECO:0000313" key="5">
    <source>
        <dbReference type="EMBL" id="KAJ6258543.1"/>
    </source>
</evidence>
<dbReference type="PROSITE" id="PS00107">
    <property type="entry name" value="PROTEIN_KINASE_ATP"/>
    <property type="match status" value="1"/>
</dbReference>
<evidence type="ECO:0000256" key="3">
    <source>
        <dbReference type="SAM" id="MobiDB-lite"/>
    </source>
</evidence>
<feature type="compositionally biased region" description="Acidic residues" evidence="3">
    <location>
        <begin position="25"/>
        <end position="38"/>
    </location>
</feature>
<evidence type="ECO:0000313" key="6">
    <source>
        <dbReference type="Proteomes" id="UP001221413"/>
    </source>
</evidence>
<dbReference type="InterPro" id="IPR053137">
    <property type="entry name" value="NLR-like"/>
</dbReference>
<gene>
    <name evidence="5" type="ORF">Dda_6587</name>
</gene>
<feature type="compositionally biased region" description="Basic and acidic residues" evidence="3">
    <location>
        <begin position="1"/>
        <end position="12"/>
    </location>
</feature>
<dbReference type="SMART" id="SM00220">
    <property type="entry name" value="S_TKc"/>
    <property type="match status" value="1"/>
</dbReference>
<evidence type="ECO:0000256" key="2">
    <source>
        <dbReference type="SAM" id="Coils"/>
    </source>
</evidence>
<keyword evidence="1" id="KW-0067">ATP-binding</keyword>
<evidence type="ECO:0000259" key="4">
    <source>
        <dbReference type="PROSITE" id="PS50011"/>
    </source>
</evidence>
<sequence length="1366" mass="155203">MAEPNQHMETESRGSGAPQLQGPEPECEPDEMDIDVDPTFEFITVSTNPSIPRSIPDAQTQTVKTDSEHDSAEYVIVTGETSSPPTSERKEKGKGKDLAARKYHDIESESWGNIDSAEAGTGTRPNESVTSYYGGGGSASFSASLANELTDSNDLLDFLAVVQHRRIDLLPFQWEVGESLGQGGTANISSGGSVETSQGHNLSFAFKRFQREGAGYKKDASKVYQALLSEVYILGHPVVRQHPNVNALQGVCWDVVYGEPWPVLVFKKTEYGDLKRFMKTPEGRGLSFTDKINLCWDIGNAIELMHACDAVHGDLKPDNILIFKDPTGNFSAKVTDFGYSTIFAQGNENAIITLPYSWPWTAPEVEEDYHVTLKQAKAADIFSYGLICYWLLCYDMLPRDKTKDDDVPDPLNIDGLKKHPELISLVEQDIKTLTRDLDVLGLSWFFDLSLSQRALNIDSLPMPVGKMRKPLPLMQEYGKSSLLRTKASFNLVTMLSQFRMCRRETKKAVFECLKKRAAEHRDPTIRGNSAYDLALCYEIGFAVKPNKETSDAWLQKTERPRQDLEDAIEMFKADASSLYHGVNAKIDYFDAARPNRGDPKAGTEELVDSNDPDSETYINPTDEEVLVMGATAAWVHKMLGMDPTEIRMYFGPEPLESEEAKQNLDNLTRDQFGWEKGGSTTTKISLVLNRDSDDRDNDEPETPVKAVAMTTARETPRVKNTINNQVKKDQQPKTKEEEIAQIRESIDRKIKVIGVDHEDTLRDMEKLSKIFIDLEQWDEVEAIETSILSTRQNLLGTENPATLKSMERLTGALMMKQCYKESEQLTRQLFEIRKRVLGIKHESTLKTLDAIDWLNKRYMENEMEDDVMPLLELAVEIMREAYGVDDDRTLWNMRHLALFYSIRGRYTEAEKLFKSIVSETEKKKGTDSEDTVEAQQLLVALYTMQMLNGPQEDKNKLTHKVHRIQMEIENTRKRVTEAKATGHSHSHSHDDEENLCEHRLGTKQDIRNMGGQLLDFLHKTVDTSDIDTRIKEAEEALEKLDDEAPERTHLLAMLASGYVDRFRALNDADDLDTGIMWAEQALLILPEEHAEKAPRSSELGDYTWLRYEARKQPEDLDSAINYTQDSVLATSEGDTDLTQRMEDLALRLKERYDQRLDMDDLDAAIMWAEQATHVVSNEKGRRNWWFALLSAWNNEKYKLIEDLDSISNAITAFERMADSEFPMELKTQMQVYDELSDLYEERFCKFTAKPDPTDLNKCIWRAEQAASFAQDIGDDGPTIGGDMPHGILLMKLAWKYFMRFMLMNEPEDLDEASVSIEQAAQLVPLASRNRERVDRIRNQILGSSNRYRYERLFVASAKEPGSFIVL</sequence>
<feature type="compositionally biased region" description="Basic and acidic residues" evidence="3">
    <location>
        <begin position="594"/>
        <end position="603"/>
    </location>
</feature>
<comment type="caution">
    <text evidence="5">The sequence shown here is derived from an EMBL/GenBank/DDBJ whole genome shotgun (WGS) entry which is preliminary data.</text>
</comment>
<dbReference type="InterPro" id="IPR011009">
    <property type="entry name" value="Kinase-like_dom_sf"/>
</dbReference>
<accession>A0AAD6ITS0</accession>
<dbReference type="EMBL" id="JAQGDS010000008">
    <property type="protein sequence ID" value="KAJ6258543.1"/>
    <property type="molecule type" value="Genomic_DNA"/>
</dbReference>
<feature type="domain" description="Protein kinase" evidence="4">
    <location>
        <begin position="174"/>
        <end position="525"/>
    </location>
</feature>
<feature type="region of interest" description="Disordered" evidence="3">
    <location>
        <begin position="594"/>
        <end position="618"/>
    </location>
</feature>
<reference evidence="5" key="1">
    <citation type="submission" date="2023-01" db="EMBL/GenBank/DDBJ databases">
        <title>The chitinases involved in constricting ring structure development in the nematode-trapping fungus Drechslerella dactyloides.</title>
        <authorList>
            <person name="Wang R."/>
            <person name="Zhang L."/>
            <person name="Tang P."/>
            <person name="Li S."/>
            <person name="Liang L."/>
        </authorList>
    </citation>
    <scope>NUCLEOTIDE SEQUENCE</scope>
    <source>
        <strain evidence="5">YMF1.00031</strain>
    </source>
</reference>
<dbReference type="Pfam" id="PF00069">
    <property type="entry name" value="Pkinase"/>
    <property type="match status" value="1"/>
</dbReference>
<keyword evidence="1" id="KW-0547">Nucleotide-binding</keyword>
<dbReference type="InterPro" id="IPR017441">
    <property type="entry name" value="Protein_kinase_ATP_BS"/>
</dbReference>
<dbReference type="PANTHER" id="PTHR46082">
    <property type="entry name" value="ATP/GTP-BINDING PROTEIN-RELATED"/>
    <property type="match status" value="1"/>
</dbReference>
<feature type="coiled-coil region" evidence="2">
    <location>
        <begin position="954"/>
        <end position="981"/>
    </location>
</feature>
<protein>
    <recommendedName>
        <fullName evidence="4">Protein kinase domain-containing protein</fullName>
    </recommendedName>
</protein>
<dbReference type="GO" id="GO:0004672">
    <property type="term" value="F:protein kinase activity"/>
    <property type="evidence" value="ECO:0007669"/>
    <property type="project" value="InterPro"/>
</dbReference>
<feature type="binding site" evidence="1">
    <location>
        <position position="207"/>
    </location>
    <ligand>
        <name>ATP</name>
        <dbReference type="ChEBI" id="CHEBI:30616"/>
    </ligand>
</feature>
<dbReference type="Proteomes" id="UP001221413">
    <property type="component" value="Unassembled WGS sequence"/>
</dbReference>
<dbReference type="CDD" id="cd00180">
    <property type="entry name" value="PKc"/>
    <property type="match status" value="1"/>
</dbReference>